<evidence type="ECO:0000313" key="4">
    <source>
        <dbReference type="Proteomes" id="UP000018890"/>
    </source>
</evidence>
<comment type="caution">
    <text evidence="3">The sequence shown here is derived from an EMBL/GenBank/DDBJ whole genome shotgun (WGS) entry which is preliminary data.</text>
</comment>
<reference evidence="3" key="1">
    <citation type="journal article" date="2014" name="Genome Announc.">
        <title>Draft Genome Sequences of Three Alkaliphilic Bacillus Strains, Bacillus wakoensis JCM 9140T, Bacillus akibai JCM 9157T, and Bacillus hemicellulosilyticus JCM 9152T.</title>
        <authorList>
            <person name="Yuki M."/>
            <person name="Oshima K."/>
            <person name="Suda W."/>
            <person name="Oshida Y."/>
            <person name="Kitamura K."/>
            <person name="Iida T."/>
            <person name="Hattori M."/>
            <person name="Ohkuma M."/>
        </authorList>
    </citation>
    <scope>NUCLEOTIDE SEQUENCE [LARGE SCALE GENOMIC DNA]</scope>
    <source>
        <strain evidence="3">JCM 9140</strain>
    </source>
</reference>
<dbReference type="GO" id="GO:0005886">
    <property type="term" value="C:plasma membrane"/>
    <property type="evidence" value="ECO:0007669"/>
    <property type="project" value="TreeGrafter"/>
</dbReference>
<dbReference type="STRING" id="1236970.JCM9140_1473"/>
<accession>W4Q0L2</accession>
<protein>
    <recommendedName>
        <fullName evidence="5">Acriflavin resistance protein</fullName>
    </recommendedName>
</protein>
<feature type="coiled-coil region" evidence="1">
    <location>
        <begin position="58"/>
        <end position="85"/>
    </location>
</feature>
<sequence length="456" mass="50825">MVTPYSMNGTYEFYMDLSNGNKETMSAFARDVLEPRLKALPEVRDVDLIGLLEKEIVIELKKEKLDELNIDAAQVVQTIQQSNAESTIGTLTGEQNEPKLRWNTTVETMEDLENITIQTMDGLIHLKEVAEVNEQPSEQTAGVWKNGTDDFIVVQIARTADVTQVEMASAVREEVEQIRTDGLIQDFELEEIVAQVDYVSDSINGVSENVLIGGVLALIILLLFLRNFRATIIIGLSIPISILLTFSAMWYFDYSFNMLSLVALGLGIGMMVDASIVILESIFRKKEQSVANQEAVVQGIKEVATAVIASMLTTVVVFLPIGLLGGEAGKFMIILAVVIIITLVSSVLVSFTLIPTLAENFLRVSEKAKQKKEGVVVSKYGRVLKWMTKKKRNRYSMIILFFLVFAGSLSLITKVPMTIMPDVFNRYAEIAVQLESGVTPSERERLPLRLVSKWMR</sequence>
<feature type="transmembrane region" description="Helical" evidence="2">
    <location>
        <begin position="232"/>
        <end position="252"/>
    </location>
</feature>
<dbReference type="Gene3D" id="3.30.70.1320">
    <property type="entry name" value="Multidrug efflux transporter AcrB pore domain like"/>
    <property type="match status" value="1"/>
</dbReference>
<organism evidence="3 4">
    <name type="scientific">Halalkalibacter wakoensis JCM 9140</name>
    <dbReference type="NCBI Taxonomy" id="1236970"/>
    <lineage>
        <taxon>Bacteria</taxon>
        <taxon>Bacillati</taxon>
        <taxon>Bacillota</taxon>
        <taxon>Bacilli</taxon>
        <taxon>Bacillales</taxon>
        <taxon>Bacillaceae</taxon>
        <taxon>Halalkalibacter</taxon>
    </lineage>
</organism>
<feature type="transmembrane region" description="Helical" evidence="2">
    <location>
        <begin position="258"/>
        <end position="283"/>
    </location>
</feature>
<dbReference type="AlphaFoldDB" id="W4Q0L2"/>
<feature type="transmembrane region" description="Helical" evidence="2">
    <location>
        <begin position="303"/>
        <end position="325"/>
    </location>
</feature>
<keyword evidence="2" id="KW-0472">Membrane</keyword>
<feature type="transmembrane region" description="Helical" evidence="2">
    <location>
        <begin position="331"/>
        <end position="354"/>
    </location>
</feature>
<dbReference type="Gene3D" id="1.20.1640.10">
    <property type="entry name" value="Multidrug efflux transporter AcrB transmembrane domain"/>
    <property type="match status" value="2"/>
</dbReference>
<evidence type="ECO:0008006" key="5">
    <source>
        <dbReference type="Google" id="ProtNLM"/>
    </source>
</evidence>
<dbReference type="SUPFAM" id="SSF82714">
    <property type="entry name" value="Multidrug efflux transporter AcrB TolC docking domain, DN and DC subdomains"/>
    <property type="match status" value="1"/>
</dbReference>
<gene>
    <name evidence="3" type="ORF">JCM9140_1473</name>
</gene>
<name>W4Q0L2_9BACI</name>
<dbReference type="Pfam" id="PF00873">
    <property type="entry name" value="ACR_tran"/>
    <property type="match status" value="1"/>
</dbReference>
<feature type="transmembrane region" description="Helical" evidence="2">
    <location>
        <begin position="395"/>
        <end position="413"/>
    </location>
</feature>
<evidence type="ECO:0000256" key="1">
    <source>
        <dbReference type="SAM" id="Coils"/>
    </source>
</evidence>
<evidence type="ECO:0000256" key="2">
    <source>
        <dbReference type="SAM" id="Phobius"/>
    </source>
</evidence>
<dbReference type="PANTHER" id="PTHR32063">
    <property type="match status" value="1"/>
</dbReference>
<feature type="transmembrane region" description="Helical" evidence="2">
    <location>
        <begin position="209"/>
        <end position="225"/>
    </location>
</feature>
<dbReference type="OrthoDB" id="9757876at2"/>
<keyword evidence="2" id="KW-0812">Transmembrane</keyword>
<keyword evidence="2" id="KW-1133">Transmembrane helix</keyword>
<evidence type="ECO:0000313" key="3">
    <source>
        <dbReference type="EMBL" id="GAE25475.1"/>
    </source>
</evidence>
<dbReference type="SUPFAM" id="SSF82866">
    <property type="entry name" value="Multidrug efflux transporter AcrB transmembrane domain"/>
    <property type="match status" value="1"/>
</dbReference>
<proteinExistence type="predicted"/>
<dbReference type="GO" id="GO:0042910">
    <property type="term" value="F:xenobiotic transmembrane transporter activity"/>
    <property type="evidence" value="ECO:0007669"/>
    <property type="project" value="TreeGrafter"/>
</dbReference>
<dbReference type="PANTHER" id="PTHR32063:SF0">
    <property type="entry name" value="SWARMING MOTILITY PROTEIN SWRC"/>
    <property type="match status" value="1"/>
</dbReference>
<keyword evidence="4" id="KW-1185">Reference proteome</keyword>
<dbReference type="Proteomes" id="UP000018890">
    <property type="component" value="Unassembled WGS sequence"/>
</dbReference>
<dbReference type="InterPro" id="IPR001036">
    <property type="entry name" value="Acrflvin-R"/>
</dbReference>
<keyword evidence="1" id="KW-0175">Coiled coil</keyword>
<dbReference type="Gene3D" id="3.30.2090.10">
    <property type="entry name" value="Multidrug efflux transporter AcrB TolC docking domain, DN and DC subdomains"/>
    <property type="match status" value="1"/>
</dbReference>
<dbReference type="RefSeq" id="WP_081727592.1">
    <property type="nucleotide sequence ID" value="NZ_BAUT01000010.1"/>
</dbReference>
<dbReference type="EMBL" id="BAUT01000010">
    <property type="protein sequence ID" value="GAE25475.1"/>
    <property type="molecule type" value="Genomic_DNA"/>
</dbReference>
<dbReference type="Gene3D" id="3.30.70.1430">
    <property type="entry name" value="Multidrug efflux transporter AcrB pore domain"/>
    <property type="match status" value="1"/>
</dbReference>
<dbReference type="PRINTS" id="PR00702">
    <property type="entry name" value="ACRIFLAVINRP"/>
</dbReference>
<dbReference type="InterPro" id="IPR027463">
    <property type="entry name" value="AcrB_DN_DC_subdom"/>
</dbReference>